<evidence type="ECO:0000313" key="2">
    <source>
        <dbReference type="EMBL" id="SEW28695.1"/>
    </source>
</evidence>
<proteinExistence type="predicted"/>
<reference evidence="3" key="1">
    <citation type="submission" date="2016-10" db="EMBL/GenBank/DDBJ databases">
        <authorList>
            <person name="Varghese N."/>
            <person name="Submissions S."/>
        </authorList>
    </citation>
    <scope>NUCLEOTIDE SEQUENCE [LARGE SCALE GENOMIC DNA]</scope>
    <source>
        <strain evidence="3">CGMCC 1.12402</strain>
    </source>
</reference>
<dbReference type="STRING" id="1267423.SAMN05216290_2494"/>
<gene>
    <name evidence="2" type="ORF">SAMN05216290_2494</name>
</gene>
<dbReference type="Gene3D" id="3.10.450.360">
    <property type="match status" value="1"/>
</dbReference>
<feature type="chain" id="PRO_5011452374" description="PepSY domain-containing protein" evidence="1">
    <location>
        <begin position="23"/>
        <end position="111"/>
    </location>
</feature>
<keyword evidence="1" id="KW-0732">Signal</keyword>
<dbReference type="AlphaFoldDB" id="A0A1I0QMU3"/>
<evidence type="ECO:0000313" key="3">
    <source>
        <dbReference type="Proteomes" id="UP000199437"/>
    </source>
</evidence>
<keyword evidence="3" id="KW-1185">Reference proteome</keyword>
<dbReference type="OrthoDB" id="9892015at2"/>
<organism evidence="2 3">
    <name type="scientific">Roseivirga pacifica</name>
    <dbReference type="NCBI Taxonomy" id="1267423"/>
    <lineage>
        <taxon>Bacteria</taxon>
        <taxon>Pseudomonadati</taxon>
        <taxon>Bacteroidota</taxon>
        <taxon>Cytophagia</taxon>
        <taxon>Cytophagales</taxon>
        <taxon>Roseivirgaceae</taxon>
        <taxon>Roseivirga</taxon>
    </lineage>
</organism>
<dbReference type="EMBL" id="FOIR01000002">
    <property type="protein sequence ID" value="SEW28695.1"/>
    <property type="molecule type" value="Genomic_DNA"/>
</dbReference>
<accession>A0A1I0QMU3</accession>
<evidence type="ECO:0008006" key="4">
    <source>
        <dbReference type="Google" id="ProtNLM"/>
    </source>
</evidence>
<protein>
    <recommendedName>
        <fullName evidence="4">PepSY domain-containing protein</fullName>
    </recommendedName>
</protein>
<feature type="signal peptide" evidence="1">
    <location>
        <begin position="1"/>
        <end position="22"/>
    </location>
</feature>
<name>A0A1I0QMU3_9BACT</name>
<dbReference type="GeneID" id="99987189"/>
<sequence length="111" mass="12498">MKKLVLSTLAIALFGFSTAAVAQSTEGAQAQQAQVQQQENKTAIKMEEVPEAVKEGWDKKDYKAENVEKIFKVKTDSEEYIEFIVKGTMDKKAVHFDLNGNFLREKVIDTL</sequence>
<evidence type="ECO:0000256" key="1">
    <source>
        <dbReference type="SAM" id="SignalP"/>
    </source>
</evidence>
<dbReference type="Proteomes" id="UP000199437">
    <property type="component" value="Unassembled WGS sequence"/>
</dbReference>
<dbReference type="RefSeq" id="WP_090258900.1">
    <property type="nucleotide sequence ID" value="NZ_FOIR01000002.1"/>
</dbReference>